<evidence type="ECO:0000256" key="4">
    <source>
        <dbReference type="SAM" id="Coils"/>
    </source>
</evidence>
<dbReference type="KEGG" id="sns:VC03_01475"/>
<keyword evidence="2" id="KW-0813">Transport</keyword>
<keyword evidence="3" id="KW-0406">Ion transport</keyword>
<accession>A0A0E3UTL4</accession>
<evidence type="ECO:0000313" key="5">
    <source>
        <dbReference type="EMBL" id="AKC95244.1"/>
    </source>
</evidence>
<evidence type="ECO:0000256" key="2">
    <source>
        <dbReference type="ARBA" id="ARBA00022448"/>
    </source>
</evidence>
<dbReference type="EMBL" id="CP011280">
    <property type="protein sequence ID" value="AKC95244.1"/>
    <property type="molecule type" value="Genomic_DNA"/>
</dbReference>
<dbReference type="Proteomes" id="UP000033103">
    <property type="component" value="Chromosome"/>
</dbReference>
<evidence type="ECO:0000256" key="1">
    <source>
        <dbReference type="ARBA" id="ARBA00005901"/>
    </source>
</evidence>
<dbReference type="InterPro" id="IPR002842">
    <property type="entry name" value="ATPase_V1_Esu"/>
</dbReference>
<proteinExistence type="inferred from homology"/>
<gene>
    <name evidence="5" type="ORF">VC03_01475</name>
</gene>
<dbReference type="OrthoDB" id="87618at2"/>
<evidence type="ECO:0008006" key="7">
    <source>
        <dbReference type="Google" id="ProtNLM"/>
    </source>
</evidence>
<dbReference type="Pfam" id="PF01991">
    <property type="entry name" value="vATP-synt_E"/>
    <property type="match status" value="1"/>
</dbReference>
<keyword evidence="6" id="KW-1185">Reference proteome</keyword>
<reference evidence="5 6" key="1">
    <citation type="journal article" date="2012" name="BMC Genomics">
        <title>Genomic sequence analysis and characterization of Sneathia amnii sp. nov.</title>
        <authorList>
            <consortium name="Vaginal Microbiome Consortium (additional members)"/>
            <person name="Harwich M.D.Jr."/>
            <person name="Serrano M.G."/>
            <person name="Fettweis J.M."/>
            <person name="Alves J.M."/>
            <person name="Reimers M.A."/>
            <person name="Buck G.A."/>
            <person name="Jefferson K.K."/>
        </authorList>
    </citation>
    <scope>NUCLEOTIDE SEQUENCE [LARGE SCALE GENOMIC DNA]</scope>
    <source>
        <strain evidence="5 6">SN35</strain>
    </source>
</reference>
<sequence length="180" mass="20830">MGNLERITAKIVEEANEKANFILNDAKNQSEDILVKANIRANDAVEELKKEYDSKEKTELDRVRSSIALKSRNTILKAKQESISYIFDELYKKIKGLPLDKMKEYILKTLSGRTLKENEKLVLPKEYEGMDLGIEYVLSDKIDTGFLIEKNGIYENYTLEALIELKKDEIEAQIQENIFF</sequence>
<dbReference type="SUPFAM" id="SSF160527">
    <property type="entry name" value="V-type ATPase subunit E-like"/>
    <property type="match status" value="1"/>
</dbReference>
<dbReference type="GO" id="GO:0046961">
    <property type="term" value="F:proton-transporting ATPase activity, rotational mechanism"/>
    <property type="evidence" value="ECO:0007669"/>
    <property type="project" value="InterPro"/>
</dbReference>
<evidence type="ECO:0000313" key="6">
    <source>
        <dbReference type="Proteomes" id="UP000033103"/>
    </source>
</evidence>
<dbReference type="STRING" id="187101.VC03_01475"/>
<organism evidence="5 6">
    <name type="scientific">Sneathia vaginalis</name>
    <dbReference type="NCBI Taxonomy" id="187101"/>
    <lineage>
        <taxon>Bacteria</taxon>
        <taxon>Fusobacteriati</taxon>
        <taxon>Fusobacteriota</taxon>
        <taxon>Fusobacteriia</taxon>
        <taxon>Fusobacteriales</taxon>
        <taxon>Leptotrichiaceae</taxon>
        <taxon>Sneathia</taxon>
    </lineage>
</organism>
<dbReference type="HOGENOM" id="CLU_105846_2_0_0"/>
<protein>
    <recommendedName>
        <fullName evidence="7">V-type proton ATPase subunit E</fullName>
    </recommendedName>
</protein>
<comment type="similarity">
    <text evidence="1">Belongs to the V-ATPase E subunit family.</text>
</comment>
<dbReference type="Gene3D" id="1.20.5.620">
    <property type="entry name" value="F1F0 ATP synthase subunit B, membrane domain"/>
    <property type="match status" value="1"/>
</dbReference>
<dbReference type="GO" id="GO:0033178">
    <property type="term" value="C:proton-transporting two-sector ATPase complex, catalytic domain"/>
    <property type="evidence" value="ECO:0007669"/>
    <property type="project" value="InterPro"/>
</dbReference>
<keyword evidence="4" id="KW-0175">Coiled coil</keyword>
<name>A0A0E3UTL4_9FUSO</name>
<dbReference type="PATRIC" id="fig|1069640.6.peg.282"/>
<dbReference type="AlphaFoldDB" id="A0A0E3UTL4"/>
<feature type="coiled-coil region" evidence="4">
    <location>
        <begin position="12"/>
        <end position="58"/>
    </location>
</feature>
<evidence type="ECO:0000256" key="3">
    <source>
        <dbReference type="ARBA" id="ARBA00023065"/>
    </source>
</evidence>
<dbReference type="RefSeq" id="WP_046328350.1">
    <property type="nucleotide sequence ID" value="NZ_CAUPIC010000001.1"/>
</dbReference>